<name>A0A1H6MTQ6_9FLAO</name>
<evidence type="ECO:0000313" key="3">
    <source>
        <dbReference type="Proteomes" id="UP000199634"/>
    </source>
</evidence>
<sequence length="127" mass="13221">MKKILSVLTILCLGIISVDAQIGSSSSVEKNTTTQKEIVIEGVGITKTVEATGDEAIRIEGTNNKVTITGACNTIKIEGVDNTVTVDDVKSVSIEGTGNKVNYKKTSAANGKLLTAIAGVNNKITKI</sequence>
<dbReference type="AlphaFoldDB" id="A0A1H6MTQ6"/>
<dbReference type="Pfam" id="PF11259">
    <property type="entry name" value="DUF3060"/>
    <property type="match status" value="1"/>
</dbReference>
<evidence type="ECO:0000256" key="1">
    <source>
        <dbReference type="SAM" id="SignalP"/>
    </source>
</evidence>
<reference evidence="2 3" key="1">
    <citation type="submission" date="2016-10" db="EMBL/GenBank/DDBJ databases">
        <authorList>
            <person name="de Groot N.N."/>
        </authorList>
    </citation>
    <scope>NUCLEOTIDE SEQUENCE [LARGE SCALE GENOMIC DNA]</scope>
    <source>
        <strain evidence="2 3">CGMCC 1.10825</strain>
    </source>
</reference>
<feature type="signal peptide" evidence="1">
    <location>
        <begin position="1"/>
        <end position="20"/>
    </location>
</feature>
<dbReference type="EMBL" id="FNXE01000069">
    <property type="protein sequence ID" value="SEI03020.1"/>
    <property type="molecule type" value="Genomic_DNA"/>
</dbReference>
<organism evidence="2 3">
    <name type="scientific">Paenimyroides marinum</name>
    <dbReference type="NCBI Taxonomy" id="1159016"/>
    <lineage>
        <taxon>Bacteria</taxon>
        <taxon>Pseudomonadati</taxon>
        <taxon>Bacteroidota</taxon>
        <taxon>Flavobacteriia</taxon>
        <taxon>Flavobacteriales</taxon>
        <taxon>Flavobacteriaceae</taxon>
        <taxon>Paenimyroides</taxon>
    </lineage>
</organism>
<keyword evidence="1" id="KW-0732">Signal</keyword>
<evidence type="ECO:0008006" key="4">
    <source>
        <dbReference type="Google" id="ProtNLM"/>
    </source>
</evidence>
<feature type="chain" id="PRO_5011633904" description="DUF3060 domain-containing protein" evidence="1">
    <location>
        <begin position="21"/>
        <end position="127"/>
    </location>
</feature>
<dbReference type="RefSeq" id="WP_091102752.1">
    <property type="nucleotide sequence ID" value="NZ_FNXE01000069.1"/>
</dbReference>
<protein>
    <recommendedName>
        <fullName evidence="4">DUF3060 domain-containing protein</fullName>
    </recommendedName>
</protein>
<evidence type="ECO:0000313" key="2">
    <source>
        <dbReference type="EMBL" id="SEI03020.1"/>
    </source>
</evidence>
<dbReference type="InterPro" id="IPR021417">
    <property type="entry name" value="DUF3060"/>
</dbReference>
<dbReference type="STRING" id="1159016.SAMN02927937_02847"/>
<dbReference type="Proteomes" id="UP000199634">
    <property type="component" value="Unassembled WGS sequence"/>
</dbReference>
<proteinExistence type="predicted"/>
<keyword evidence="3" id="KW-1185">Reference proteome</keyword>
<accession>A0A1H6MTQ6</accession>
<gene>
    <name evidence="2" type="ORF">SAMN02927937_02847</name>
</gene>
<dbReference type="OrthoDB" id="1359911at2"/>